<reference evidence="4 5" key="1">
    <citation type="submission" date="2018-12" db="EMBL/GenBank/DDBJ databases">
        <authorList>
            <person name="Criscuolo A."/>
        </authorList>
    </citation>
    <scope>NUCLEOTIDE SEQUENCE [LARGE SCALE GENOMIC DNA]</scope>
    <source>
        <strain evidence="4">ACIP1116281</strain>
    </source>
</reference>
<dbReference type="PANTHER" id="PTHR43333:SF1">
    <property type="entry name" value="D-ISOMER SPECIFIC 2-HYDROXYACID DEHYDROGENASE NAD-BINDING DOMAIN-CONTAINING PROTEIN"/>
    <property type="match status" value="1"/>
</dbReference>
<dbReference type="RefSeq" id="WP_126149531.1">
    <property type="nucleotide sequence ID" value="NZ_JBHTMH010000001.1"/>
</dbReference>
<gene>
    <name evidence="4" type="primary">ghrA</name>
    <name evidence="4" type="ORF">DEVEQU_01070</name>
</gene>
<accession>A0A447I8T1</accession>
<organism evidence="4 5">
    <name type="scientific">Devosia equisanguinis</name>
    <dbReference type="NCBI Taxonomy" id="2490941"/>
    <lineage>
        <taxon>Bacteria</taxon>
        <taxon>Pseudomonadati</taxon>
        <taxon>Pseudomonadota</taxon>
        <taxon>Alphaproteobacteria</taxon>
        <taxon>Hyphomicrobiales</taxon>
        <taxon>Devosiaceae</taxon>
        <taxon>Devosia</taxon>
    </lineage>
</organism>
<evidence type="ECO:0000313" key="5">
    <source>
        <dbReference type="Proteomes" id="UP000268844"/>
    </source>
</evidence>
<dbReference type="EC" id="1.1.1.79" evidence="4"/>
<dbReference type="OrthoDB" id="9787219at2"/>
<protein>
    <submittedName>
        <fullName evidence="4">Glyoxylate/hydroxypyruvate reductase A</fullName>
        <ecNumber evidence="4">1.1.1.79</ecNumber>
    </submittedName>
</protein>
<dbReference type="AlphaFoldDB" id="A0A447I8T1"/>
<dbReference type="Pfam" id="PF02826">
    <property type="entry name" value="2-Hacid_dh_C"/>
    <property type="match status" value="1"/>
</dbReference>
<keyword evidence="5" id="KW-1185">Reference proteome</keyword>
<name>A0A447I8T1_9HYPH</name>
<dbReference type="GO" id="GO:0051287">
    <property type="term" value="F:NAD binding"/>
    <property type="evidence" value="ECO:0007669"/>
    <property type="project" value="InterPro"/>
</dbReference>
<sequence>MLLVHVTGQDQAPWAAAFAETLAPYPVVQHGDGHDPAEVEYIFAWKPVPDAFEGLGNLKAVLSMGAGVDALMQHPRLPAAPVVRFVADDLSQRMSDYVVAHVTMHQRLFTSFRSAQRAHRWDQIKPPLARDVTVGIMGMGELGQRAAQSLGPLGFALRGWSRSRKSIDGVTSFAEPDGFDAFLGGTDILVNLLPLTPDTAGILNRTTFGKLRRGVLPGGPVVINAARGKHQREADLVDALRDGTLGAASLDVFETEPLPADSPLWDIENCYITPHISAVSDIKSCVDYFTRIIQAHEGGGALPHVVDRARGY</sequence>
<dbReference type="CDD" id="cd12164">
    <property type="entry name" value="GDH_like_2"/>
    <property type="match status" value="1"/>
</dbReference>
<dbReference type="PANTHER" id="PTHR43333">
    <property type="entry name" value="2-HACID_DH_C DOMAIN-CONTAINING PROTEIN"/>
    <property type="match status" value="1"/>
</dbReference>
<feature type="domain" description="D-isomer specific 2-hydroxyacid dehydrogenase NAD-binding" evidence="3">
    <location>
        <begin position="100"/>
        <end position="277"/>
    </location>
</feature>
<evidence type="ECO:0000259" key="3">
    <source>
        <dbReference type="Pfam" id="PF02826"/>
    </source>
</evidence>
<dbReference type="SUPFAM" id="SSF51735">
    <property type="entry name" value="NAD(P)-binding Rossmann-fold domains"/>
    <property type="match status" value="1"/>
</dbReference>
<keyword evidence="2" id="KW-0520">NAD</keyword>
<evidence type="ECO:0000256" key="2">
    <source>
        <dbReference type="ARBA" id="ARBA00023027"/>
    </source>
</evidence>
<dbReference type="InterPro" id="IPR006140">
    <property type="entry name" value="D-isomer_DH_NAD-bd"/>
</dbReference>
<dbReference type="GO" id="GO:0030267">
    <property type="term" value="F:glyoxylate reductase (NADPH) activity"/>
    <property type="evidence" value="ECO:0007669"/>
    <property type="project" value="UniProtKB-EC"/>
</dbReference>
<keyword evidence="1 4" id="KW-0560">Oxidoreductase</keyword>
<proteinExistence type="predicted"/>
<dbReference type="InterPro" id="IPR036291">
    <property type="entry name" value="NAD(P)-bd_dom_sf"/>
</dbReference>
<evidence type="ECO:0000256" key="1">
    <source>
        <dbReference type="ARBA" id="ARBA00023002"/>
    </source>
</evidence>
<keyword evidence="4" id="KW-0670">Pyruvate</keyword>
<evidence type="ECO:0000313" key="4">
    <source>
        <dbReference type="EMBL" id="VDS03941.1"/>
    </source>
</evidence>
<dbReference type="Proteomes" id="UP000268844">
    <property type="component" value="Unassembled WGS sequence"/>
</dbReference>
<dbReference type="EMBL" id="UZWD01000017">
    <property type="protein sequence ID" value="VDS03941.1"/>
    <property type="molecule type" value="Genomic_DNA"/>
</dbReference>
<dbReference type="Gene3D" id="3.40.50.720">
    <property type="entry name" value="NAD(P)-binding Rossmann-like Domain"/>
    <property type="match status" value="2"/>
</dbReference>